<dbReference type="Proteomes" id="UP001165289">
    <property type="component" value="Unassembled WGS sequence"/>
</dbReference>
<feature type="zinc finger region" description="TRAF-type" evidence="4">
    <location>
        <begin position="124"/>
        <end position="166"/>
    </location>
</feature>
<dbReference type="SUPFAM" id="SSF49599">
    <property type="entry name" value="TRAF domain-like"/>
    <property type="match status" value="2"/>
</dbReference>
<evidence type="ECO:0000259" key="5">
    <source>
        <dbReference type="PROSITE" id="PS50145"/>
    </source>
</evidence>
<dbReference type="InterPro" id="IPR013083">
    <property type="entry name" value="Znf_RING/FYVE/PHD"/>
</dbReference>
<comment type="caution">
    <text evidence="6">The sequence shown here is derived from an EMBL/GenBank/DDBJ whole genome shotgun (WGS) entry which is preliminary data.</text>
</comment>
<evidence type="ECO:0000256" key="2">
    <source>
        <dbReference type="ARBA" id="ARBA00022771"/>
    </source>
</evidence>
<keyword evidence="1 4" id="KW-0479">Metal-binding</keyword>
<evidence type="ECO:0000256" key="4">
    <source>
        <dbReference type="PROSITE-ProRule" id="PRU00207"/>
    </source>
</evidence>
<gene>
    <name evidence="6" type="ORF">LOD99_12218</name>
</gene>
<accession>A0AAV7JEN7</accession>
<dbReference type="EMBL" id="JAKMXF010000343">
    <property type="protein sequence ID" value="KAI6647221.1"/>
    <property type="molecule type" value="Genomic_DNA"/>
</dbReference>
<sequence>MALKGVSNEDATRKTYNTVDSKEQLLWVETSKNTFRGYKQDLLVNSLTEIEVEFYVCTECHGVMRNACQIGKEQTYACELCVRKGVPSQMMTKSRKRILELRAKCPLATRGCKWDGKIADVECHLNSCQEFVIQCNNCDVILKRSELENHNNNECLKRKISCTHCRAVIVFKDVDKHNNVCKEYSILCPNNCKLKLKRKQLEAHVNTDCPNTIVECPYRKYGCKQEVKRCELQEHKDTNQIKHLESTILFGISRIEQMEIRNTELEKRVERLSYPVVLRSFITEIVDRISSFSRPILNIFRNNFEIYWRFLKITLNFSRVPGEGIVSVKETISVIITMDYDQYRSPLAKWPFEGRFKLTILDQTNINNLLVYESDIVKLQPEYERDRIGLEKESKYPFKLVLAAKIPVCSLEERYISKDDKRIPFTLQIQEAEDVLITDSIK</sequence>
<organism evidence="6 7">
    <name type="scientific">Oopsacas minuta</name>
    <dbReference type="NCBI Taxonomy" id="111878"/>
    <lineage>
        <taxon>Eukaryota</taxon>
        <taxon>Metazoa</taxon>
        <taxon>Porifera</taxon>
        <taxon>Hexactinellida</taxon>
        <taxon>Hexasterophora</taxon>
        <taxon>Lyssacinosida</taxon>
        <taxon>Leucopsacidae</taxon>
        <taxon>Oopsacas</taxon>
    </lineage>
</organism>
<keyword evidence="2 4" id="KW-0863">Zinc-finger</keyword>
<evidence type="ECO:0000313" key="7">
    <source>
        <dbReference type="Proteomes" id="UP001165289"/>
    </source>
</evidence>
<dbReference type="Gene3D" id="3.30.40.10">
    <property type="entry name" value="Zinc/RING finger domain, C3HC4 (zinc finger)"/>
    <property type="match status" value="2"/>
</dbReference>
<dbReference type="PROSITE" id="PS50145">
    <property type="entry name" value="ZF_TRAF"/>
    <property type="match status" value="2"/>
</dbReference>
<dbReference type="GO" id="GO:0008270">
    <property type="term" value="F:zinc ion binding"/>
    <property type="evidence" value="ECO:0007669"/>
    <property type="project" value="UniProtKB-KW"/>
</dbReference>
<dbReference type="Pfam" id="PF02176">
    <property type="entry name" value="zf-TRAF"/>
    <property type="match status" value="1"/>
</dbReference>
<dbReference type="PANTHER" id="PTHR10131">
    <property type="entry name" value="TNF RECEPTOR ASSOCIATED FACTOR"/>
    <property type="match status" value="1"/>
</dbReference>
<feature type="domain" description="TRAF-type" evidence="5">
    <location>
        <begin position="124"/>
        <end position="166"/>
    </location>
</feature>
<feature type="zinc finger region" description="TRAF-type" evidence="4">
    <location>
        <begin position="177"/>
        <end position="233"/>
    </location>
</feature>
<evidence type="ECO:0000256" key="1">
    <source>
        <dbReference type="ARBA" id="ARBA00022723"/>
    </source>
</evidence>
<evidence type="ECO:0000313" key="6">
    <source>
        <dbReference type="EMBL" id="KAI6647221.1"/>
    </source>
</evidence>
<dbReference type="GO" id="GO:0043122">
    <property type="term" value="P:regulation of canonical NF-kappaB signal transduction"/>
    <property type="evidence" value="ECO:0007669"/>
    <property type="project" value="TreeGrafter"/>
</dbReference>
<keyword evidence="6" id="KW-0675">Receptor</keyword>
<protein>
    <submittedName>
        <fullName evidence="6">TNF receptor-associated factor 4</fullName>
    </submittedName>
</protein>
<keyword evidence="3 4" id="KW-0862">Zinc</keyword>
<reference evidence="6 7" key="1">
    <citation type="journal article" date="2023" name="BMC Biol.">
        <title>The compact genome of the sponge Oopsacas minuta (Hexactinellida) is lacking key metazoan core genes.</title>
        <authorList>
            <person name="Santini S."/>
            <person name="Schenkelaars Q."/>
            <person name="Jourda C."/>
            <person name="Duchesne M."/>
            <person name="Belahbib H."/>
            <person name="Rocher C."/>
            <person name="Selva M."/>
            <person name="Riesgo A."/>
            <person name="Vervoort M."/>
            <person name="Leys S.P."/>
            <person name="Kodjabachian L."/>
            <person name="Le Bivic A."/>
            <person name="Borchiellini C."/>
            <person name="Claverie J.M."/>
            <person name="Renard E."/>
        </authorList>
    </citation>
    <scope>NUCLEOTIDE SEQUENCE [LARGE SCALE GENOMIC DNA]</scope>
    <source>
        <strain evidence="6">SPO-2</strain>
    </source>
</reference>
<evidence type="ECO:0000256" key="3">
    <source>
        <dbReference type="ARBA" id="ARBA00022833"/>
    </source>
</evidence>
<dbReference type="PANTHER" id="PTHR10131:SF94">
    <property type="entry name" value="TNF RECEPTOR-ASSOCIATED FACTOR 4"/>
    <property type="match status" value="1"/>
</dbReference>
<name>A0AAV7JEN7_9METZ</name>
<feature type="domain" description="TRAF-type" evidence="5">
    <location>
        <begin position="177"/>
        <end position="233"/>
    </location>
</feature>
<proteinExistence type="predicted"/>
<keyword evidence="7" id="KW-1185">Reference proteome</keyword>
<dbReference type="AlphaFoldDB" id="A0AAV7JEN7"/>
<dbReference type="InterPro" id="IPR001293">
    <property type="entry name" value="Znf_TRAF"/>
</dbReference>